<evidence type="ECO:0000256" key="5">
    <source>
        <dbReference type="ARBA" id="ARBA00012308"/>
    </source>
</evidence>
<sequence length="144" mass="16385">MTTSSTPTGDPKFSCRRQHMYPELRTTTRGKTFLKIPGGRGRCSAFAFTRSTVVGSPSALCWCSPDVRAPGLEELEPIDCVPSREDRIRLLENFNFNWRDGKYRDVLPAEEKYSEDQTLYFSTPPAERMKLLELWGHLPPSPPC</sequence>
<dbReference type="Pfam" id="PF16690">
    <property type="entry name" value="MMACHC"/>
    <property type="match status" value="1"/>
</dbReference>
<keyword evidence="9" id="KW-0846">Cobalamin</keyword>
<dbReference type="PANTHER" id="PTHR31457:SF2">
    <property type="entry name" value="CYANOCOBALAMIN REDUCTASE _ ALKYLCOBALAMIN DEALKYLASE"/>
    <property type="match status" value="1"/>
</dbReference>
<comment type="catalytic activity">
    <reaction evidence="21">
        <text>2 cob(II)alamin-[cyanocobalamin reductase] + 2 hydrogen cyanide + NADP(+) = 2 cyanocob(III)alamin + 2 apo-[cyanocobalamin reductase] + NADPH + H(+)</text>
        <dbReference type="Rhea" id="RHEA:16113"/>
        <dbReference type="Rhea" id="RHEA-COMP:14717"/>
        <dbReference type="Rhea" id="RHEA-COMP:14718"/>
        <dbReference type="ChEBI" id="CHEBI:15378"/>
        <dbReference type="ChEBI" id="CHEBI:16304"/>
        <dbReference type="ChEBI" id="CHEBI:17439"/>
        <dbReference type="ChEBI" id="CHEBI:18407"/>
        <dbReference type="ChEBI" id="CHEBI:57783"/>
        <dbReference type="ChEBI" id="CHEBI:58349"/>
        <dbReference type="ChEBI" id="CHEBI:83228"/>
        <dbReference type="EC" id="1.16.1.6"/>
    </reaction>
    <physiologicalReaction direction="right-to-left" evidence="21">
        <dbReference type="Rhea" id="RHEA:16115"/>
    </physiologicalReaction>
</comment>
<organism evidence="24 25">
    <name type="scientific">Staurois parvus</name>
    <dbReference type="NCBI Taxonomy" id="386267"/>
    <lineage>
        <taxon>Eukaryota</taxon>
        <taxon>Metazoa</taxon>
        <taxon>Chordata</taxon>
        <taxon>Craniata</taxon>
        <taxon>Vertebrata</taxon>
        <taxon>Euteleostomi</taxon>
        <taxon>Amphibia</taxon>
        <taxon>Batrachia</taxon>
        <taxon>Anura</taxon>
        <taxon>Neobatrachia</taxon>
        <taxon>Ranoidea</taxon>
        <taxon>Ranidae</taxon>
        <taxon>Staurois</taxon>
    </lineage>
</organism>
<protein>
    <recommendedName>
        <fullName evidence="7">Cyanocobalamin reductase / alkylcobalamin dealkylase</fullName>
        <ecNumber evidence="6">1.16.1.6</ecNumber>
        <ecNumber evidence="5">2.5.1.151</ecNumber>
    </recommendedName>
    <alternativeName>
        <fullName evidence="19">Alkylcobalamin:glutathione S-alkyltransferase</fullName>
    </alternativeName>
    <alternativeName>
        <fullName evidence="18">CblC</fullName>
    </alternativeName>
    <alternativeName>
        <fullName evidence="17">Cyanocobalamin reductase (cyanide-eliminating)</fullName>
    </alternativeName>
    <alternativeName>
        <fullName evidence="16">Methylmalonic aciduria and homocystinuria type C protein</fullName>
    </alternativeName>
</protein>
<comment type="catalytic activity">
    <reaction evidence="20">
        <text>apo-[alkylcobalamin reductase] + methylcob(III)alamin + glutathione = S-methyl glutathione + cob(I)alamin-[alkylcobalamin reductase] + H(+)</text>
        <dbReference type="Rhea" id="RHEA:63132"/>
        <dbReference type="Rhea" id="RHEA-COMP:14730"/>
        <dbReference type="Rhea" id="RHEA-COMP:14731"/>
        <dbReference type="ChEBI" id="CHEBI:15378"/>
        <dbReference type="ChEBI" id="CHEBI:28115"/>
        <dbReference type="ChEBI" id="CHEBI:57925"/>
        <dbReference type="ChEBI" id="CHEBI:60488"/>
        <dbReference type="ChEBI" id="CHEBI:83228"/>
        <dbReference type="ChEBI" id="CHEBI:141467"/>
        <dbReference type="EC" id="2.5.1.151"/>
    </reaction>
    <physiologicalReaction direction="left-to-right" evidence="20">
        <dbReference type="Rhea" id="RHEA:63133"/>
    </physiologicalReaction>
</comment>
<evidence type="ECO:0000313" key="25">
    <source>
        <dbReference type="Proteomes" id="UP001162483"/>
    </source>
</evidence>
<evidence type="ECO:0000256" key="1">
    <source>
        <dbReference type="ARBA" id="ARBA00001917"/>
    </source>
</evidence>
<proteinExistence type="inferred from homology"/>
<keyword evidence="10" id="KW-0285">Flavoprotein</keyword>
<evidence type="ECO:0000256" key="7">
    <source>
        <dbReference type="ARBA" id="ARBA00014027"/>
    </source>
</evidence>
<name>A0ABN9FSS0_9NEOB</name>
<comment type="subcellular location">
    <subcellularLocation>
        <location evidence="3">Cytoplasm</location>
    </subcellularLocation>
</comment>
<evidence type="ECO:0000256" key="10">
    <source>
        <dbReference type="ARBA" id="ARBA00022630"/>
    </source>
</evidence>
<evidence type="ECO:0000256" key="23">
    <source>
        <dbReference type="ARBA" id="ARBA00049505"/>
    </source>
</evidence>
<evidence type="ECO:0000256" key="8">
    <source>
        <dbReference type="ARBA" id="ARBA00022490"/>
    </source>
</evidence>
<evidence type="ECO:0000256" key="12">
    <source>
        <dbReference type="ARBA" id="ARBA00022827"/>
    </source>
</evidence>
<dbReference type="Proteomes" id="UP001162483">
    <property type="component" value="Unassembled WGS sequence"/>
</dbReference>
<evidence type="ECO:0000256" key="22">
    <source>
        <dbReference type="ARBA" id="ARBA00048537"/>
    </source>
</evidence>
<keyword evidence="14" id="KW-0560">Oxidoreductase</keyword>
<dbReference type="EC" id="2.5.1.151" evidence="5"/>
<evidence type="ECO:0000256" key="19">
    <source>
        <dbReference type="ARBA" id="ARBA00032650"/>
    </source>
</evidence>
<evidence type="ECO:0000256" key="4">
    <source>
        <dbReference type="ARBA" id="ARBA00007762"/>
    </source>
</evidence>
<accession>A0ABN9FSS0</accession>
<dbReference type="InterPro" id="IPR032037">
    <property type="entry name" value="MMACHC"/>
</dbReference>
<dbReference type="EMBL" id="CATNWA010017227">
    <property type="protein sequence ID" value="CAI9598972.1"/>
    <property type="molecule type" value="Genomic_DNA"/>
</dbReference>
<evidence type="ECO:0000256" key="15">
    <source>
        <dbReference type="ARBA" id="ARBA00023285"/>
    </source>
</evidence>
<dbReference type="EC" id="1.16.1.6" evidence="6"/>
<evidence type="ECO:0000256" key="3">
    <source>
        <dbReference type="ARBA" id="ARBA00004496"/>
    </source>
</evidence>
<evidence type="ECO:0000256" key="16">
    <source>
        <dbReference type="ARBA" id="ARBA00031056"/>
    </source>
</evidence>
<keyword evidence="11" id="KW-0288">FMN</keyword>
<evidence type="ECO:0000256" key="11">
    <source>
        <dbReference type="ARBA" id="ARBA00022643"/>
    </source>
</evidence>
<evidence type="ECO:0000256" key="20">
    <source>
        <dbReference type="ARBA" id="ARBA00047294"/>
    </source>
</evidence>
<keyword evidence="25" id="KW-1185">Reference proteome</keyword>
<comment type="catalytic activity">
    <reaction evidence="23">
        <text>apo-[alkylcobalamin reductase] + an R-cob(III)alamin + glutathione = cob(I)alamin-[alkylcobalamin reductase] + an S-substituted glutathione + H(+)</text>
        <dbReference type="Rhea" id="RHEA:40719"/>
        <dbReference type="Rhea" id="RHEA-COMP:14730"/>
        <dbReference type="Rhea" id="RHEA-COMP:14731"/>
        <dbReference type="ChEBI" id="CHEBI:15378"/>
        <dbReference type="ChEBI" id="CHEBI:57925"/>
        <dbReference type="ChEBI" id="CHEBI:60488"/>
        <dbReference type="ChEBI" id="CHEBI:83228"/>
        <dbReference type="ChEBI" id="CHEBI:90779"/>
        <dbReference type="ChEBI" id="CHEBI:140785"/>
        <dbReference type="EC" id="2.5.1.151"/>
    </reaction>
    <physiologicalReaction direction="left-to-right" evidence="23">
        <dbReference type="Rhea" id="RHEA:40720"/>
    </physiologicalReaction>
</comment>
<evidence type="ECO:0000256" key="18">
    <source>
        <dbReference type="ARBA" id="ARBA00031815"/>
    </source>
</evidence>
<keyword evidence="12" id="KW-0274">FAD</keyword>
<gene>
    <name evidence="24" type="ORF">SPARVUS_LOCUS12521147</name>
</gene>
<evidence type="ECO:0000256" key="9">
    <source>
        <dbReference type="ARBA" id="ARBA00022628"/>
    </source>
</evidence>
<comment type="similarity">
    <text evidence="4">Belongs to the MMACHC family.</text>
</comment>
<comment type="caution">
    <text evidence="24">The sequence shown here is derived from an EMBL/GenBank/DDBJ whole genome shotgun (WGS) entry which is preliminary data.</text>
</comment>
<evidence type="ECO:0000256" key="14">
    <source>
        <dbReference type="ARBA" id="ARBA00023002"/>
    </source>
</evidence>
<dbReference type="PANTHER" id="PTHR31457">
    <property type="entry name" value="METHYLMALONIC ACIDURIA AND HOMOCYSTINURIA TYPE C PROTEIN"/>
    <property type="match status" value="1"/>
</dbReference>
<evidence type="ECO:0000256" key="6">
    <source>
        <dbReference type="ARBA" id="ARBA00012666"/>
    </source>
</evidence>
<keyword evidence="15" id="KW-0170">Cobalt</keyword>
<comment type="catalytic activity">
    <reaction evidence="22">
        <text>apo-[alkylcobalamin reductase] + adenosylcob(III)alamin + glutathione = S-adenosylglutathione + cob(I)alamin-[alkylcobalamin reductase] + H(+)</text>
        <dbReference type="Rhea" id="RHEA:63136"/>
        <dbReference type="Rhea" id="RHEA-COMP:14730"/>
        <dbReference type="Rhea" id="RHEA-COMP:14731"/>
        <dbReference type="ChEBI" id="CHEBI:15378"/>
        <dbReference type="ChEBI" id="CHEBI:18408"/>
        <dbReference type="ChEBI" id="CHEBI:57925"/>
        <dbReference type="ChEBI" id="CHEBI:60488"/>
        <dbReference type="ChEBI" id="CHEBI:83228"/>
        <dbReference type="ChEBI" id="CHEBI:146184"/>
        <dbReference type="EC" id="2.5.1.151"/>
    </reaction>
    <physiologicalReaction direction="left-to-right" evidence="22">
        <dbReference type="Rhea" id="RHEA:63137"/>
    </physiologicalReaction>
</comment>
<evidence type="ECO:0000256" key="2">
    <source>
        <dbReference type="ARBA" id="ARBA00001974"/>
    </source>
</evidence>
<keyword evidence="8" id="KW-0963">Cytoplasm</keyword>
<evidence type="ECO:0000256" key="21">
    <source>
        <dbReference type="ARBA" id="ARBA00047958"/>
    </source>
</evidence>
<keyword evidence="13" id="KW-0521">NADP</keyword>
<reference evidence="24" key="1">
    <citation type="submission" date="2023-05" db="EMBL/GenBank/DDBJ databases">
        <authorList>
            <person name="Stuckert A."/>
        </authorList>
    </citation>
    <scope>NUCLEOTIDE SEQUENCE</scope>
</reference>
<comment type="cofactor">
    <cofactor evidence="2">
        <name>FAD</name>
        <dbReference type="ChEBI" id="CHEBI:57692"/>
    </cofactor>
</comment>
<evidence type="ECO:0000256" key="17">
    <source>
        <dbReference type="ARBA" id="ARBA00031313"/>
    </source>
</evidence>
<evidence type="ECO:0000313" key="24">
    <source>
        <dbReference type="EMBL" id="CAI9598972.1"/>
    </source>
</evidence>
<evidence type="ECO:0000256" key="13">
    <source>
        <dbReference type="ARBA" id="ARBA00022857"/>
    </source>
</evidence>
<comment type="cofactor">
    <cofactor evidence="1">
        <name>FMN</name>
        <dbReference type="ChEBI" id="CHEBI:58210"/>
    </cofactor>
</comment>